<proteinExistence type="predicted"/>
<organism evidence="2 3">
    <name type="scientific">Ascodesmis nigricans</name>
    <dbReference type="NCBI Taxonomy" id="341454"/>
    <lineage>
        <taxon>Eukaryota</taxon>
        <taxon>Fungi</taxon>
        <taxon>Dikarya</taxon>
        <taxon>Ascomycota</taxon>
        <taxon>Pezizomycotina</taxon>
        <taxon>Pezizomycetes</taxon>
        <taxon>Pezizales</taxon>
        <taxon>Ascodesmidaceae</taxon>
        <taxon>Ascodesmis</taxon>
    </lineage>
</organism>
<dbReference type="PANTHER" id="PTHR43591">
    <property type="entry name" value="METHYLTRANSFERASE"/>
    <property type="match status" value="1"/>
</dbReference>
<evidence type="ECO:0000313" key="3">
    <source>
        <dbReference type="Proteomes" id="UP000298138"/>
    </source>
</evidence>
<dbReference type="InParanoid" id="A0A4S2MPA2"/>
<evidence type="ECO:0000313" key="2">
    <source>
        <dbReference type="EMBL" id="TGZ78933.1"/>
    </source>
</evidence>
<dbReference type="CDD" id="cd02440">
    <property type="entry name" value="AdoMet_MTases"/>
    <property type="match status" value="1"/>
</dbReference>
<gene>
    <name evidence="2" type="ORF">EX30DRAFT_321951</name>
</gene>
<sequence length="341" mass="38653">MTTNIPTGVMASGSNPSPIEAGYEATSDWDEQSVASSTQSLTESIMEHIYENGRRYHRKSKDQYLLPTDEKEQDRLDIVHHLHLELLGGNLTVTKFEEDPPNVLDCGCGTGIWALDFGDVHKGSEVIGLDLAPIQPGWTAPNVKFELDDLEKKWTYPKNHFNFIHSRHLVMSIRNWSRYLQQMYKHTAPGGRIEISEHTNDRWWCDDDTMPEGSAVPAYWRAVLPCYEKLNMNVGLRGDDYRRLVEEAGFEDVNLHSFKIPIGMWARDRRLRRLGGIVAESTITATESYALNLLTSVGGMPVDDAKKLINAAVATISDPKQHAYYFEYFITARKPVQPVVV</sequence>
<keyword evidence="3" id="KW-1185">Reference proteome</keyword>
<dbReference type="AlphaFoldDB" id="A0A4S2MPA2"/>
<dbReference type="Proteomes" id="UP000298138">
    <property type="component" value="Unassembled WGS sequence"/>
</dbReference>
<feature type="region of interest" description="Disordered" evidence="1">
    <location>
        <begin position="1"/>
        <end position="40"/>
    </location>
</feature>
<reference evidence="2 3" key="1">
    <citation type="submission" date="2019-04" db="EMBL/GenBank/DDBJ databases">
        <title>Comparative genomics and transcriptomics to analyze fruiting body development in filamentous ascomycetes.</title>
        <authorList>
            <consortium name="DOE Joint Genome Institute"/>
            <person name="Lutkenhaus R."/>
            <person name="Traeger S."/>
            <person name="Breuer J."/>
            <person name="Kuo A."/>
            <person name="Lipzen A."/>
            <person name="Pangilinan J."/>
            <person name="Dilworth D."/>
            <person name="Sandor L."/>
            <person name="Poggeler S."/>
            <person name="Barry K."/>
            <person name="Grigoriev I.V."/>
            <person name="Nowrousian M."/>
        </authorList>
    </citation>
    <scope>NUCLEOTIDE SEQUENCE [LARGE SCALE GENOMIC DNA]</scope>
    <source>
        <strain evidence="2 3">CBS 389.68</strain>
    </source>
</reference>
<dbReference type="Pfam" id="PF13489">
    <property type="entry name" value="Methyltransf_23"/>
    <property type="match status" value="1"/>
</dbReference>
<keyword evidence="2" id="KW-0808">Transferase</keyword>
<name>A0A4S2MPA2_9PEZI</name>
<dbReference type="Gene3D" id="3.40.50.150">
    <property type="entry name" value="Vaccinia Virus protein VP39"/>
    <property type="match status" value="1"/>
</dbReference>
<dbReference type="GO" id="GO:0032259">
    <property type="term" value="P:methylation"/>
    <property type="evidence" value="ECO:0007669"/>
    <property type="project" value="UniProtKB-KW"/>
</dbReference>
<evidence type="ECO:0000256" key="1">
    <source>
        <dbReference type="SAM" id="MobiDB-lite"/>
    </source>
</evidence>
<accession>A0A4S2MPA2</accession>
<dbReference type="InterPro" id="IPR029063">
    <property type="entry name" value="SAM-dependent_MTases_sf"/>
</dbReference>
<feature type="compositionally biased region" description="Polar residues" evidence="1">
    <location>
        <begin position="1"/>
        <end position="17"/>
    </location>
</feature>
<dbReference type="EMBL" id="ML220136">
    <property type="protein sequence ID" value="TGZ78933.1"/>
    <property type="molecule type" value="Genomic_DNA"/>
</dbReference>
<dbReference type="PANTHER" id="PTHR43591:SF105">
    <property type="entry name" value="METHYLTRANSFERASE DOMAIN-CONTAINING PROTEIN-RELATED"/>
    <property type="match status" value="1"/>
</dbReference>
<dbReference type="STRING" id="341454.A0A4S2MPA2"/>
<keyword evidence="2" id="KW-0489">Methyltransferase</keyword>
<dbReference type="GO" id="GO:0008168">
    <property type="term" value="F:methyltransferase activity"/>
    <property type="evidence" value="ECO:0007669"/>
    <property type="project" value="UniProtKB-KW"/>
</dbReference>
<dbReference type="OrthoDB" id="8300214at2759"/>
<dbReference type="SUPFAM" id="SSF53335">
    <property type="entry name" value="S-adenosyl-L-methionine-dependent methyltransferases"/>
    <property type="match status" value="1"/>
</dbReference>
<protein>
    <submittedName>
        <fullName evidence="2">S-adenosyl-L-methionine-dependent methyltransferase</fullName>
    </submittedName>
</protein>